<proteinExistence type="predicted"/>
<dbReference type="PANTHER" id="PTHR43155">
    <property type="entry name" value="CYCLIC DI-GMP PHOSPHODIESTERASE PA4108-RELATED"/>
    <property type="match status" value="1"/>
</dbReference>
<dbReference type="RefSeq" id="WP_377328183.1">
    <property type="nucleotide sequence ID" value="NZ_JBHUMZ010000017.1"/>
</dbReference>
<evidence type="ECO:0000313" key="3">
    <source>
        <dbReference type="Proteomes" id="UP001597452"/>
    </source>
</evidence>
<dbReference type="Gene3D" id="1.10.3210.10">
    <property type="entry name" value="Hypothetical protein af1432"/>
    <property type="match status" value="1"/>
</dbReference>
<dbReference type="Pfam" id="PF13487">
    <property type="entry name" value="HD_5"/>
    <property type="match status" value="1"/>
</dbReference>
<organism evidence="2 3">
    <name type="scientific">Piscibacillus salipiscarius</name>
    <dbReference type="NCBI Taxonomy" id="299480"/>
    <lineage>
        <taxon>Bacteria</taxon>
        <taxon>Bacillati</taxon>
        <taxon>Bacillota</taxon>
        <taxon>Bacilli</taxon>
        <taxon>Bacillales</taxon>
        <taxon>Bacillaceae</taxon>
        <taxon>Piscibacillus</taxon>
    </lineage>
</organism>
<feature type="domain" description="HD-GYP" evidence="1">
    <location>
        <begin position="127"/>
        <end position="323"/>
    </location>
</feature>
<dbReference type="PROSITE" id="PS51832">
    <property type="entry name" value="HD_GYP"/>
    <property type="match status" value="1"/>
</dbReference>
<dbReference type="InterPro" id="IPR037522">
    <property type="entry name" value="HD_GYP_dom"/>
</dbReference>
<evidence type="ECO:0000259" key="1">
    <source>
        <dbReference type="PROSITE" id="PS51832"/>
    </source>
</evidence>
<dbReference type="PANTHER" id="PTHR43155:SF2">
    <property type="entry name" value="CYCLIC DI-GMP PHOSPHODIESTERASE PA4108"/>
    <property type="match status" value="1"/>
</dbReference>
<dbReference type="GO" id="GO:0016787">
    <property type="term" value="F:hydrolase activity"/>
    <property type="evidence" value="ECO:0007669"/>
    <property type="project" value="UniProtKB-KW"/>
</dbReference>
<dbReference type="Proteomes" id="UP001597452">
    <property type="component" value="Unassembled WGS sequence"/>
</dbReference>
<accession>A0ABW5Q9S4</accession>
<protein>
    <submittedName>
        <fullName evidence="2">HD-GYP domain-containing protein</fullName>
        <ecNumber evidence="2">3.1.4.-</ecNumber>
    </submittedName>
</protein>
<keyword evidence="3" id="KW-1185">Reference proteome</keyword>
<dbReference type="CDD" id="cd00077">
    <property type="entry name" value="HDc"/>
    <property type="match status" value="1"/>
</dbReference>
<dbReference type="EC" id="3.1.4.-" evidence="2"/>
<evidence type="ECO:0000313" key="2">
    <source>
        <dbReference type="EMBL" id="MFD2638486.1"/>
    </source>
</evidence>
<dbReference type="InterPro" id="IPR003607">
    <property type="entry name" value="HD/PDEase_dom"/>
</dbReference>
<dbReference type="SUPFAM" id="SSF109604">
    <property type="entry name" value="HD-domain/PDEase-like"/>
    <property type="match status" value="1"/>
</dbReference>
<sequence>MKVLPENLVPGCLLLKDVQGKTIHPIVPKNTVVEPIHIKVLKDFEVPYVEVASRLVNGDTFQAPEVDPNTIKQEQNHSKMQKEPKEYTFFDYYVHAVKQTKHLFENWEEHPQLDLNKIRQIVAPFMQEVNLSIEMLLELHHYNDKHDYIYHHMVANSIISGFIAKKLNYDHSDCMQVALAAYLSDIGMIKEGAYFYKKDGVLTEAEYEKVQKHPIVSYRMLEHEPFLSRNIKLAVLQHHERLDGSGYPLGVKEDKLHSFARIIAVSDMYHAMTSERLYRKKQSPFKVIEEMMNEFLGKLDLKIIEALVQSIVYFSNGTRVRLTNNEIGEIVFVDERHPTRPMVKSESNDEIIQLVNHQDLYIEEIISS</sequence>
<name>A0ABW5Q9S4_9BACI</name>
<comment type="caution">
    <text evidence="2">The sequence shown here is derived from an EMBL/GenBank/DDBJ whole genome shotgun (WGS) entry which is preliminary data.</text>
</comment>
<reference evidence="3" key="1">
    <citation type="journal article" date="2019" name="Int. J. Syst. Evol. Microbiol.">
        <title>The Global Catalogue of Microorganisms (GCM) 10K type strain sequencing project: providing services to taxonomists for standard genome sequencing and annotation.</title>
        <authorList>
            <consortium name="The Broad Institute Genomics Platform"/>
            <consortium name="The Broad Institute Genome Sequencing Center for Infectious Disease"/>
            <person name="Wu L."/>
            <person name="Ma J."/>
        </authorList>
    </citation>
    <scope>NUCLEOTIDE SEQUENCE [LARGE SCALE GENOMIC DNA]</scope>
    <source>
        <strain evidence="3">TISTR 1571</strain>
    </source>
</reference>
<keyword evidence="2" id="KW-0378">Hydrolase</keyword>
<gene>
    <name evidence="2" type="ORF">ACFSW4_06400</name>
</gene>
<dbReference type="EMBL" id="JBHUMZ010000017">
    <property type="protein sequence ID" value="MFD2638486.1"/>
    <property type="molecule type" value="Genomic_DNA"/>
</dbReference>